<keyword evidence="6" id="KW-0808">Transferase</keyword>
<dbReference type="PROSITE" id="PS51318">
    <property type="entry name" value="TAT"/>
    <property type="match status" value="1"/>
</dbReference>
<evidence type="ECO:0000256" key="1">
    <source>
        <dbReference type="ARBA" id="ARBA00001933"/>
    </source>
</evidence>
<evidence type="ECO:0000256" key="3">
    <source>
        <dbReference type="RuleBase" id="RU004075"/>
    </source>
</evidence>
<keyword evidence="6" id="KW-0032">Aminotransferase</keyword>
<dbReference type="GO" id="GO:0008483">
    <property type="term" value="F:transaminase activity"/>
    <property type="evidence" value="ECO:0007669"/>
    <property type="project" value="UniProtKB-KW"/>
</dbReference>
<evidence type="ECO:0000313" key="6">
    <source>
        <dbReference type="EMBL" id="NUZ09059.1"/>
    </source>
</evidence>
<dbReference type="RefSeq" id="WP_176071909.1">
    <property type="nucleotide sequence ID" value="NZ_JABWMJ010000026.1"/>
</dbReference>
<keyword evidence="2" id="KW-0663">Pyridoxal phosphate</keyword>
<dbReference type="Gene3D" id="3.40.640.10">
    <property type="entry name" value="Type I PLP-dependent aspartate aminotransferase-like (Major domain)"/>
    <property type="match status" value="1"/>
</dbReference>
<comment type="cofactor">
    <cofactor evidence="1 4">
        <name>pyridoxal 5'-phosphate</name>
        <dbReference type="ChEBI" id="CHEBI:597326"/>
    </cofactor>
</comment>
<gene>
    <name evidence="6" type="ORF">HQN59_25295</name>
</gene>
<keyword evidence="7" id="KW-1185">Reference proteome</keyword>
<dbReference type="Pfam" id="PF00266">
    <property type="entry name" value="Aminotran_5"/>
    <property type="match status" value="1"/>
</dbReference>
<dbReference type="AlphaFoldDB" id="A0A7Y6NTL2"/>
<dbReference type="InterPro" id="IPR015424">
    <property type="entry name" value="PyrdxlP-dep_Trfase"/>
</dbReference>
<accession>A0A7Y6NTL2</accession>
<evidence type="ECO:0000256" key="2">
    <source>
        <dbReference type="ARBA" id="ARBA00022898"/>
    </source>
</evidence>
<dbReference type="InterPro" id="IPR015421">
    <property type="entry name" value="PyrdxlP-dep_Trfase_major"/>
</dbReference>
<dbReference type="Proteomes" id="UP000529637">
    <property type="component" value="Unassembled WGS sequence"/>
</dbReference>
<protein>
    <submittedName>
        <fullName evidence="6">Aminotransferase class V-fold PLP-dependent enzyme</fullName>
    </submittedName>
</protein>
<evidence type="ECO:0000313" key="7">
    <source>
        <dbReference type="Proteomes" id="UP000529637"/>
    </source>
</evidence>
<dbReference type="PANTHER" id="PTHR43092:SF2">
    <property type="entry name" value="HERCYNYLCYSTEINE SULFOXIDE LYASE"/>
    <property type="match status" value="1"/>
</dbReference>
<dbReference type="InterPro" id="IPR020578">
    <property type="entry name" value="Aminotrans_V_PyrdxlP_BS"/>
</dbReference>
<proteinExistence type="inferred from homology"/>
<comment type="similarity">
    <text evidence="3">Belongs to the class-V pyridoxal-phosphate-dependent aminotransferase family.</text>
</comment>
<dbReference type="PANTHER" id="PTHR43092">
    <property type="entry name" value="L-CYSTEINE DESULFHYDRASE"/>
    <property type="match status" value="1"/>
</dbReference>
<organism evidence="6 7">
    <name type="scientific">Piscinibacter koreensis</name>
    <dbReference type="NCBI Taxonomy" id="2742824"/>
    <lineage>
        <taxon>Bacteria</taxon>
        <taxon>Pseudomonadati</taxon>
        <taxon>Pseudomonadota</taxon>
        <taxon>Betaproteobacteria</taxon>
        <taxon>Burkholderiales</taxon>
        <taxon>Sphaerotilaceae</taxon>
        <taxon>Piscinibacter</taxon>
    </lineage>
</organism>
<dbReference type="InterPro" id="IPR015422">
    <property type="entry name" value="PyrdxlP-dep_Trfase_small"/>
</dbReference>
<dbReference type="InterPro" id="IPR000192">
    <property type="entry name" value="Aminotrans_V_dom"/>
</dbReference>
<dbReference type="Gene3D" id="3.90.1150.10">
    <property type="entry name" value="Aspartate Aminotransferase, domain 1"/>
    <property type="match status" value="1"/>
</dbReference>
<reference evidence="6 7" key="1">
    <citation type="submission" date="2020-06" db="EMBL/GenBank/DDBJ databases">
        <title>Schlegella sp. ID0723 isolated from air conditioner.</title>
        <authorList>
            <person name="Kim D.Y."/>
            <person name="Kim D.-U."/>
        </authorList>
    </citation>
    <scope>NUCLEOTIDE SEQUENCE [LARGE SCALE GENOMIC DNA]</scope>
    <source>
        <strain evidence="6 7">ID0723</strain>
    </source>
</reference>
<comment type="caution">
    <text evidence="6">The sequence shown here is derived from an EMBL/GenBank/DDBJ whole genome shotgun (WGS) entry which is preliminary data.</text>
</comment>
<dbReference type="SUPFAM" id="SSF53383">
    <property type="entry name" value="PLP-dependent transferases"/>
    <property type="match status" value="1"/>
</dbReference>
<sequence length="506" mass="54035">MTNRFSESQAKALALEAQERLNESRRGFFKVLGVGAAAASGLSAAVFSPEALAYGGPFAPAFGLDPGRTFMNIGTTGSTPIPVLKNLAANNAAIARDPTLTFNTQDMRNIIAPGFGADPFELVMSFNTTDGMNKILNGLNFSAGDEIITTNMEHPGGNSPMQVVSDRLGVVLRRVNLPTSDVYSDALVLSRFQALRTNRTKAIVYSSPPYLTGIRLPEKMLNLWAAANGIWSVHDGAHIPGMIAFDMHDSGIDFFAGAGHKWQCGPGQTGIMYVRNGTSATPYTKSVTTAGVTSTITVPGYSNTTPLAPFWPVGSGGYSATPGTALQGGVRDPADNIAATLMSIGNPSYPALRALQECCQLWDMWGRKTIETYDLSLAQYLRSRLAAIWGNRSMATPYDANLPHHAQVALTSFNPFSPGYDYNADLTPAQATQQTTASTNAVNALRDVHKIVIRNTATPHTLRSNPNVNAAADAFSHPLRISTHLFHTPADVDNLVTALLATVPHP</sequence>
<evidence type="ECO:0000259" key="5">
    <source>
        <dbReference type="Pfam" id="PF00266"/>
    </source>
</evidence>
<name>A0A7Y6NTL2_9BURK</name>
<dbReference type="EMBL" id="JABWMJ010000026">
    <property type="protein sequence ID" value="NUZ09059.1"/>
    <property type="molecule type" value="Genomic_DNA"/>
</dbReference>
<dbReference type="PROSITE" id="PS00595">
    <property type="entry name" value="AA_TRANSFER_CLASS_5"/>
    <property type="match status" value="1"/>
</dbReference>
<feature type="domain" description="Aminotransferase class V" evidence="5">
    <location>
        <begin position="100"/>
        <end position="276"/>
    </location>
</feature>
<evidence type="ECO:0000256" key="4">
    <source>
        <dbReference type="RuleBase" id="RU004504"/>
    </source>
</evidence>
<dbReference type="InterPro" id="IPR006311">
    <property type="entry name" value="TAT_signal"/>
</dbReference>